<evidence type="ECO:0000259" key="1">
    <source>
        <dbReference type="Pfam" id="PF23310"/>
    </source>
</evidence>
<dbReference type="InterPro" id="IPR057136">
    <property type="entry name" value="At2g35280_TPR_dom"/>
</dbReference>
<feature type="domain" description="At2g35280-like TPR" evidence="1">
    <location>
        <begin position="54"/>
        <end position="115"/>
    </location>
</feature>
<gene>
    <name evidence="2" type="ORF">EUGRSUZ_G01391</name>
</gene>
<dbReference type="AlphaFoldDB" id="A0A059BCH0"/>
<dbReference type="InterPro" id="IPR040338">
    <property type="entry name" value="At1g67623-like"/>
</dbReference>
<dbReference type="FunCoup" id="A0A059BCH0">
    <property type="interactions" value="163"/>
</dbReference>
<dbReference type="EMBL" id="KK198759">
    <property type="protein sequence ID" value="KCW63739.1"/>
    <property type="molecule type" value="Genomic_DNA"/>
</dbReference>
<reference evidence="2" key="1">
    <citation type="submission" date="2013-07" db="EMBL/GenBank/DDBJ databases">
        <title>The genome of Eucalyptus grandis.</title>
        <authorList>
            <person name="Schmutz J."/>
            <person name="Hayes R."/>
            <person name="Myburg A."/>
            <person name="Tuskan G."/>
            <person name="Grattapaglia D."/>
            <person name="Rokhsar D.S."/>
        </authorList>
    </citation>
    <scope>NUCLEOTIDE SEQUENCE</scope>
    <source>
        <tissue evidence="2">Leaf extractions</tissue>
    </source>
</reference>
<organism evidence="2">
    <name type="scientific">Eucalyptus grandis</name>
    <name type="common">Flooded gum</name>
    <dbReference type="NCBI Taxonomy" id="71139"/>
    <lineage>
        <taxon>Eukaryota</taxon>
        <taxon>Viridiplantae</taxon>
        <taxon>Streptophyta</taxon>
        <taxon>Embryophyta</taxon>
        <taxon>Tracheophyta</taxon>
        <taxon>Spermatophyta</taxon>
        <taxon>Magnoliopsida</taxon>
        <taxon>eudicotyledons</taxon>
        <taxon>Gunneridae</taxon>
        <taxon>Pentapetalae</taxon>
        <taxon>rosids</taxon>
        <taxon>malvids</taxon>
        <taxon>Myrtales</taxon>
        <taxon>Myrtaceae</taxon>
        <taxon>Myrtoideae</taxon>
        <taxon>Eucalypteae</taxon>
        <taxon>Eucalyptus</taxon>
    </lineage>
</organism>
<sequence length="172" mass="20463">MIFREEQSYDCEMQTEHCKRRGWVCDIDHYDDTESEEDCIYRQISLDKIPNLLGWHQEKLNAFIQRCIKCDNLENLYRQGLLGMKLLKRAAQFGQLGASYIVGLLLVCEGGEKGYSSGQVMQCRDKYLNTFRTIWWNNTMIFREKRSYNCEMQTEHCKKRGWACDIDHYNDT</sequence>
<dbReference type="PANTHER" id="PTHR33784">
    <property type="entry name" value="OS05G0482100 PROTEIN"/>
    <property type="match status" value="1"/>
</dbReference>
<name>A0A059BCH0_EUCGR</name>
<dbReference type="InParanoid" id="A0A059BCH0"/>
<accession>A0A059BCH0</accession>
<dbReference type="Pfam" id="PF23310">
    <property type="entry name" value="TPR_27"/>
    <property type="match status" value="1"/>
</dbReference>
<dbReference type="Gramene" id="KCW63739">
    <property type="protein sequence ID" value="KCW63739"/>
    <property type="gene ID" value="EUGRSUZ_G01391"/>
</dbReference>
<evidence type="ECO:0000313" key="2">
    <source>
        <dbReference type="EMBL" id="KCW63739.1"/>
    </source>
</evidence>
<proteinExistence type="predicted"/>
<dbReference type="PANTHER" id="PTHR33784:SF10">
    <property type="entry name" value="F-BOX PROTEIN"/>
    <property type="match status" value="1"/>
</dbReference>
<protein>
    <recommendedName>
        <fullName evidence="1">At2g35280-like TPR domain-containing protein</fullName>
    </recommendedName>
</protein>